<protein>
    <submittedName>
        <fullName evidence="6">Glycosyltransferase family A protein</fullName>
        <ecNumber evidence="6">2.4.-.-</ecNumber>
    </submittedName>
</protein>
<proteinExistence type="inferred from homology"/>
<keyword evidence="3 6" id="KW-0328">Glycosyltransferase</keyword>
<evidence type="ECO:0000313" key="6">
    <source>
        <dbReference type="EMBL" id="MDP5275509.1"/>
    </source>
</evidence>
<keyword evidence="7" id="KW-1185">Reference proteome</keyword>
<organism evidence="6 7">
    <name type="scientific">Chengkuizengella axinellae</name>
    <dbReference type="NCBI Taxonomy" id="3064388"/>
    <lineage>
        <taxon>Bacteria</taxon>
        <taxon>Bacillati</taxon>
        <taxon>Bacillota</taxon>
        <taxon>Bacilli</taxon>
        <taxon>Bacillales</taxon>
        <taxon>Paenibacillaceae</taxon>
        <taxon>Chengkuizengella</taxon>
    </lineage>
</organism>
<comment type="similarity">
    <text evidence="2">Belongs to the glycosyltransferase 2 family.</text>
</comment>
<evidence type="ECO:0000256" key="1">
    <source>
        <dbReference type="ARBA" id="ARBA00004776"/>
    </source>
</evidence>
<sequence length="264" mass="30528">MKNSVVVRCYNTLPLIKKCVEAVINTTDLNTEIILINNHPPYQDVMEYLQNLKRPRVKVLDPGKNIGGIEGFNYGASKASGEYLVVLDDDIIVPNNNWIEVMAQSLNEHPNLAYVSLAWSEMININANSLDQFIQKPEYTMKMMKDVVILGCTMIKKSLWNEHFNIKEPLHWYGTDLKYKRKAAEKGMDTGMILSHMVEHLARTEQSDPLYGVWKVIYTEGLTQKNYKYWKENKNSLTPVEECELIQFGYPKSQIIEIEHLLKQ</sequence>
<name>A0ABT9J1L8_9BACL</name>
<dbReference type="EMBL" id="JAVAMP010000008">
    <property type="protein sequence ID" value="MDP5275509.1"/>
    <property type="molecule type" value="Genomic_DNA"/>
</dbReference>
<reference evidence="6 7" key="1">
    <citation type="submission" date="2023-08" db="EMBL/GenBank/DDBJ databases">
        <authorList>
            <person name="Park J.-S."/>
        </authorList>
    </citation>
    <scope>NUCLEOTIDE SEQUENCE [LARGE SCALE GENOMIC DNA]</scope>
    <source>
        <strain evidence="6 7">2205SS18-9</strain>
    </source>
</reference>
<evidence type="ECO:0000313" key="7">
    <source>
        <dbReference type="Proteomes" id="UP001231941"/>
    </source>
</evidence>
<dbReference type="CDD" id="cd00761">
    <property type="entry name" value="Glyco_tranf_GTA_type"/>
    <property type="match status" value="1"/>
</dbReference>
<evidence type="ECO:0000256" key="3">
    <source>
        <dbReference type="ARBA" id="ARBA00022676"/>
    </source>
</evidence>
<evidence type="ECO:0000256" key="2">
    <source>
        <dbReference type="ARBA" id="ARBA00006739"/>
    </source>
</evidence>
<evidence type="ECO:0000259" key="5">
    <source>
        <dbReference type="Pfam" id="PF00535"/>
    </source>
</evidence>
<keyword evidence="4 6" id="KW-0808">Transferase</keyword>
<comment type="caution">
    <text evidence="6">The sequence shown here is derived from an EMBL/GenBank/DDBJ whole genome shotgun (WGS) entry which is preliminary data.</text>
</comment>
<dbReference type="GO" id="GO:0016757">
    <property type="term" value="F:glycosyltransferase activity"/>
    <property type="evidence" value="ECO:0007669"/>
    <property type="project" value="UniProtKB-KW"/>
</dbReference>
<feature type="domain" description="Glycosyltransferase 2-like" evidence="5">
    <location>
        <begin position="4"/>
        <end position="122"/>
    </location>
</feature>
<dbReference type="InterPro" id="IPR029044">
    <property type="entry name" value="Nucleotide-diphossugar_trans"/>
</dbReference>
<dbReference type="RefSeq" id="WP_305992818.1">
    <property type="nucleotide sequence ID" value="NZ_JAVAMP010000008.1"/>
</dbReference>
<dbReference type="PANTHER" id="PTHR43179:SF12">
    <property type="entry name" value="GALACTOFURANOSYLTRANSFERASE GLFT2"/>
    <property type="match status" value="1"/>
</dbReference>
<dbReference type="InterPro" id="IPR001173">
    <property type="entry name" value="Glyco_trans_2-like"/>
</dbReference>
<dbReference type="EC" id="2.4.-.-" evidence="6"/>
<dbReference type="Pfam" id="PF00535">
    <property type="entry name" value="Glycos_transf_2"/>
    <property type="match status" value="1"/>
</dbReference>
<gene>
    <name evidence="6" type="ORF">Q5Y73_15475</name>
</gene>
<comment type="pathway">
    <text evidence="1">Cell wall biogenesis; cell wall polysaccharide biosynthesis.</text>
</comment>
<dbReference type="SUPFAM" id="SSF53448">
    <property type="entry name" value="Nucleotide-diphospho-sugar transferases"/>
    <property type="match status" value="1"/>
</dbReference>
<dbReference type="Proteomes" id="UP001231941">
    <property type="component" value="Unassembled WGS sequence"/>
</dbReference>
<evidence type="ECO:0000256" key="4">
    <source>
        <dbReference type="ARBA" id="ARBA00022679"/>
    </source>
</evidence>
<accession>A0ABT9J1L8</accession>
<dbReference type="PANTHER" id="PTHR43179">
    <property type="entry name" value="RHAMNOSYLTRANSFERASE WBBL"/>
    <property type="match status" value="1"/>
</dbReference>
<dbReference type="Gene3D" id="3.90.550.10">
    <property type="entry name" value="Spore Coat Polysaccharide Biosynthesis Protein SpsA, Chain A"/>
    <property type="match status" value="1"/>
</dbReference>